<keyword evidence="1" id="KW-1133">Transmembrane helix</keyword>
<reference evidence="2 3" key="1">
    <citation type="submission" date="2021-01" db="EMBL/GenBank/DDBJ databases">
        <title>Whole genome shotgun sequence of Plantactinospora endophytica NBRC 110450.</title>
        <authorList>
            <person name="Komaki H."/>
            <person name="Tamura T."/>
        </authorList>
    </citation>
    <scope>NUCLEOTIDE SEQUENCE [LARGE SCALE GENOMIC DNA]</scope>
    <source>
        <strain evidence="2 3">NBRC 110450</strain>
    </source>
</reference>
<organism evidence="2 3">
    <name type="scientific">Plantactinospora endophytica</name>
    <dbReference type="NCBI Taxonomy" id="673535"/>
    <lineage>
        <taxon>Bacteria</taxon>
        <taxon>Bacillati</taxon>
        <taxon>Actinomycetota</taxon>
        <taxon>Actinomycetes</taxon>
        <taxon>Micromonosporales</taxon>
        <taxon>Micromonosporaceae</taxon>
        <taxon>Plantactinospora</taxon>
    </lineage>
</organism>
<evidence type="ECO:0000313" key="3">
    <source>
        <dbReference type="Proteomes" id="UP000646749"/>
    </source>
</evidence>
<dbReference type="EMBL" id="BONW01000036">
    <property type="protein sequence ID" value="GIG91306.1"/>
    <property type="molecule type" value="Genomic_DNA"/>
</dbReference>
<comment type="caution">
    <text evidence="2">The sequence shown here is derived from an EMBL/GenBank/DDBJ whole genome shotgun (WGS) entry which is preliminary data.</text>
</comment>
<gene>
    <name evidence="2" type="ORF">Pen02_62420</name>
</gene>
<dbReference type="Proteomes" id="UP000646749">
    <property type="component" value="Unassembled WGS sequence"/>
</dbReference>
<accession>A0ABQ4EAL7</accession>
<sequence length="60" mass="6467">MTRFVSPARTRLVRGEVTGHRESRPTAPGRTISLWAVVGVAALMLLVLIIALENGQIAGR</sequence>
<keyword evidence="1" id="KW-0812">Transmembrane</keyword>
<evidence type="ECO:0000256" key="1">
    <source>
        <dbReference type="SAM" id="Phobius"/>
    </source>
</evidence>
<feature type="transmembrane region" description="Helical" evidence="1">
    <location>
        <begin position="32"/>
        <end position="52"/>
    </location>
</feature>
<proteinExistence type="predicted"/>
<keyword evidence="1" id="KW-0472">Membrane</keyword>
<dbReference type="RefSeq" id="WP_203869705.1">
    <property type="nucleotide sequence ID" value="NZ_BONW01000036.1"/>
</dbReference>
<protein>
    <submittedName>
        <fullName evidence="2">Uncharacterized protein</fullName>
    </submittedName>
</protein>
<name>A0ABQ4EAL7_9ACTN</name>
<keyword evidence="3" id="KW-1185">Reference proteome</keyword>
<evidence type="ECO:0000313" key="2">
    <source>
        <dbReference type="EMBL" id="GIG91306.1"/>
    </source>
</evidence>